<keyword evidence="1" id="KW-0472">Membrane</keyword>
<accession>A0A0K8NZA6</accession>
<dbReference type="Gene3D" id="3.40.50.620">
    <property type="entry name" value="HUPs"/>
    <property type="match status" value="1"/>
</dbReference>
<dbReference type="GO" id="GO:0005886">
    <property type="term" value="C:plasma membrane"/>
    <property type="evidence" value="ECO:0007669"/>
    <property type="project" value="TreeGrafter"/>
</dbReference>
<dbReference type="GO" id="GO:0000270">
    <property type="term" value="P:peptidoglycan metabolic process"/>
    <property type="evidence" value="ECO:0007669"/>
    <property type="project" value="TreeGrafter"/>
</dbReference>
<feature type="transmembrane region" description="Helical" evidence="1">
    <location>
        <begin position="6"/>
        <end position="23"/>
    </location>
</feature>
<dbReference type="CDD" id="cd06259">
    <property type="entry name" value="YdcF-like"/>
    <property type="match status" value="1"/>
</dbReference>
<evidence type="ECO:0000259" key="2">
    <source>
        <dbReference type="Pfam" id="PF02698"/>
    </source>
</evidence>
<feature type="domain" description="DUF218" evidence="2">
    <location>
        <begin position="88"/>
        <end position="254"/>
    </location>
</feature>
<evidence type="ECO:0000256" key="1">
    <source>
        <dbReference type="SAM" id="Phobius"/>
    </source>
</evidence>
<sequence length="259" mass="27582">MLTALVLPPVPMLAVVLAGWLLAPRHRRTGRLLVLGGLAALWFSTTSAGAQALLAVAGLQPPALQAPRVAALRAQAQARSTAAPPRTAIVVLGGGRERLAPEYGQAMLGADSLQRLHYGVWLARATGLPLAFSGGRGWAQLDGEAEADLAARIAAQDYGLPLRWRENQSRDTRENARLTVALLRAEGVERILLVTHGWHMARARRAFEAEAGGTLAIEPAPMGLAAPDERPPLAWLPSGGGSQRFRQAAREWLAARLGH</sequence>
<evidence type="ECO:0000313" key="4">
    <source>
        <dbReference type="Proteomes" id="UP000037660"/>
    </source>
</evidence>
<dbReference type="InterPro" id="IPR003848">
    <property type="entry name" value="DUF218"/>
</dbReference>
<reference evidence="3 4" key="2">
    <citation type="journal article" date="2016" name="Science">
        <title>A bacterium that degrades and assimilates poly(ethylene terephthalate).</title>
        <authorList>
            <person name="Yoshida S."/>
            <person name="Hiraga K."/>
            <person name="Takehana T."/>
            <person name="Taniguchi I."/>
            <person name="Yamaji H."/>
            <person name="Maeda Y."/>
            <person name="Toyohara K."/>
            <person name="Miyamoto K."/>
            <person name="Kimura Y."/>
            <person name="Oda K."/>
        </authorList>
    </citation>
    <scope>NUCLEOTIDE SEQUENCE [LARGE SCALE GENOMIC DNA]</scope>
    <source>
        <strain evidence="4">NBRC 110686 / TISTR 2288 / 201-F6</strain>
    </source>
</reference>
<organism evidence="3 4">
    <name type="scientific">Piscinibacter sakaiensis</name>
    <name type="common">Ideonella sakaiensis</name>
    <dbReference type="NCBI Taxonomy" id="1547922"/>
    <lineage>
        <taxon>Bacteria</taxon>
        <taxon>Pseudomonadati</taxon>
        <taxon>Pseudomonadota</taxon>
        <taxon>Betaproteobacteria</taxon>
        <taxon>Burkholderiales</taxon>
        <taxon>Sphaerotilaceae</taxon>
        <taxon>Piscinibacter</taxon>
    </lineage>
</organism>
<name>A0A0K8NZA6_PISS1</name>
<keyword evidence="1" id="KW-1133">Transmembrane helix</keyword>
<feature type="transmembrane region" description="Helical" evidence="1">
    <location>
        <begin position="32"/>
        <end position="59"/>
    </location>
</feature>
<reference evidence="4" key="1">
    <citation type="submission" date="2015-07" db="EMBL/GenBank/DDBJ databases">
        <title>Discovery of a poly(ethylene terephthalate assimilation.</title>
        <authorList>
            <person name="Yoshida S."/>
            <person name="Hiraga K."/>
            <person name="Takehana T."/>
            <person name="Taniguchi I."/>
            <person name="Yamaji H."/>
            <person name="Maeda Y."/>
            <person name="Toyohara K."/>
            <person name="Miyamoto K."/>
            <person name="Kimura Y."/>
            <person name="Oda K."/>
        </authorList>
    </citation>
    <scope>NUCLEOTIDE SEQUENCE [LARGE SCALE GENOMIC DNA]</scope>
    <source>
        <strain evidence="4">NBRC 110686 / TISTR 2288 / 201-F6</strain>
    </source>
</reference>
<evidence type="ECO:0000313" key="3">
    <source>
        <dbReference type="EMBL" id="GAP35711.1"/>
    </source>
</evidence>
<dbReference type="InterPro" id="IPR051599">
    <property type="entry name" value="Cell_Envelope_Assoc"/>
</dbReference>
<dbReference type="Pfam" id="PF02698">
    <property type="entry name" value="DUF218"/>
    <property type="match status" value="1"/>
</dbReference>
<dbReference type="AlphaFoldDB" id="A0A0K8NZA6"/>
<dbReference type="InterPro" id="IPR014729">
    <property type="entry name" value="Rossmann-like_a/b/a_fold"/>
</dbReference>
<dbReference type="Proteomes" id="UP000037660">
    <property type="component" value="Unassembled WGS sequence"/>
</dbReference>
<dbReference type="PANTHER" id="PTHR30336">
    <property type="entry name" value="INNER MEMBRANE PROTEIN, PROBABLE PERMEASE"/>
    <property type="match status" value="1"/>
</dbReference>
<keyword evidence="4" id="KW-1185">Reference proteome</keyword>
<dbReference type="PANTHER" id="PTHR30336:SF4">
    <property type="entry name" value="ENVELOPE BIOGENESIS FACTOR ELYC"/>
    <property type="match status" value="1"/>
</dbReference>
<comment type="caution">
    <text evidence="3">The sequence shown here is derived from an EMBL/GenBank/DDBJ whole genome shotgun (WGS) entry which is preliminary data.</text>
</comment>
<dbReference type="EMBL" id="BBYR01000027">
    <property type="protein sequence ID" value="GAP35711.1"/>
    <property type="molecule type" value="Genomic_DNA"/>
</dbReference>
<keyword evidence="1" id="KW-0812">Transmembrane</keyword>
<protein>
    <recommendedName>
        <fullName evidence="2">DUF218 domain-containing protein</fullName>
    </recommendedName>
</protein>
<dbReference type="GO" id="GO:0043164">
    <property type="term" value="P:Gram-negative-bacterium-type cell wall biogenesis"/>
    <property type="evidence" value="ECO:0007669"/>
    <property type="project" value="TreeGrafter"/>
</dbReference>
<proteinExistence type="predicted"/>
<gene>
    <name evidence="3" type="ORF">ISF6_1484</name>
</gene>